<evidence type="ECO:0000313" key="3">
    <source>
        <dbReference type="Proteomes" id="UP000827835"/>
    </source>
</evidence>
<keyword evidence="3" id="KW-1185">Reference proteome</keyword>
<organism evidence="2 3">
    <name type="scientific">Kosakonia phage Kc166A</name>
    <dbReference type="NCBI Taxonomy" id="2801381"/>
    <lineage>
        <taxon>Viruses</taxon>
        <taxon>Duplodnaviria</taxon>
        <taxon>Heunggongvirae</taxon>
        <taxon>Uroviricota</taxon>
        <taxon>Caudoviricetes</taxon>
        <taxon>Autographivirales</taxon>
        <taxon>Autotranscriptaviridae</taxon>
        <taxon>Studiervirinae</taxon>
        <taxon>Kayfunavirus</taxon>
        <taxon>Kayfunavirus Kc166A</taxon>
    </lineage>
</organism>
<keyword evidence="1" id="KW-0472">Membrane</keyword>
<sequence length="56" mass="6223">MKPRTLRVLQVLKVILTNRVTYRFLAACLLAAGFSAGLQWVDKLEALVCSVVTQCN</sequence>
<feature type="transmembrane region" description="Helical" evidence="1">
    <location>
        <begin position="20"/>
        <end position="41"/>
    </location>
</feature>
<dbReference type="EMBL" id="MW258709">
    <property type="protein sequence ID" value="QVV96893.1"/>
    <property type="molecule type" value="Genomic_DNA"/>
</dbReference>
<keyword evidence="1" id="KW-0812">Transmembrane</keyword>
<evidence type="ECO:0000313" key="2">
    <source>
        <dbReference type="EMBL" id="QVV96893.1"/>
    </source>
</evidence>
<keyword evidence="1" id="KW-1133">Transmembrane helix</keyword>
<name>A0AAE7RKE5_9CAUD</name>
<accession>A0AAE7RKE5</accession>
<evidence type="ECO:0008006" key="4">
    <source>
        <dbReference type="Google" id="ProtNLM"/>
    </source>
</evidence>
<dbReference type="Proteomes" id="UP000827835">
    <property type="component" value="Segment"/>
</dbReference>
<dbReference type="NCBIfam" id="NF040465">
    <property type="entry name" value="T7_gp19.5"/>
    <property type="match status" value="1"/>
</dbReference>
<evidence type="ECO:0000256" key="1">
    <source>
        <dbReference type="SAM" id="Phobius"/>
    </source>
</evidence>
<protein>
    <recommendedName>
        <fullName evidence="4">DUF5465 domain-containing protein</fullName>
    </recommendedName>
</protein>
<reference evidence="3" key="1">
    <citation type="journal article" date="2021" name="Viruses">
        <title>Novel Viruses That Lyse Plant and Human Strains of Kosakonia cowanii.</title>
        <authorList>
            <person name="Petrzik K."/>
            <person name="Brazdova S."/>
            <person name="Krawczyk K."/>
        </authorList>
    </citation>
    <scope>NUCLEOTIDE SEQUENCE [LARGE SCALE GENOMIC DNA]</scope>
</reference>
<proteinExistence type="predicted"/>